<gene>
    <name evidence="1" type="ORF">C1645_839905</name>
</gene>
<organism evidence="1 2">
    <name type="scientific">Glomus cerebriforme</name>
    <dbReference type="NCBI Taxonomy" id="658196"/>
    <lineage>
        <taxon>Eukaryota</taxon>
        <taxon>Fungi</taxon>
        <taxon>Fungi incertae sedis</taxon>
        <taxon>Mucoromycota</taxon>
        <taxon>Glomeromycotina</taxon>
        <taxon>Glomeromycetes</taxon>
        <taxon>Glomerales</taxon>
        <taxon>Glomeraceae</taxon>
        <taxon>Glomus</taxon>
    </lineage>
</organism>
<keyword evidence="2" id="KW-1185">Reference proteome</keyword>
<reference evidence="1 2" key="1">
    <citation type="submission" date="2018-06" db="EMBL/GenBank/DDBJ databases">
        <title>Comparative genomics reveals the genomic features of Rhizophagus irregularis, R. cerebriforme, R. diaphanum and Gigaspora rosea, and their symbiotic lifestyle signature.</title>
        <authorList>
            <person name="Morin E."/>
            <person name="San Clemente H."/>
            <person name="Chen E.C.H."/>
            <person name="De La Providencia I."/>
            <person name="Hainaut M."/>
            <person name="Kuo A."/>
            <person name="Kohler A."/>
            <person name="Murat C."/>
            <person name="Tang N."/>
            <person name="Roy S."/>
            <person name="Loubradou J."/>
            <person name="Henrissat B."/>
            <person name="Grigoriev I.V."/>
            <person name="Corradi N."/>
            <person name="Roux C."/>
            <person name="Martin F.M."/>
        </authorList>
    </citation>
    <scope>NUCLEOTIDE SEQUENCE [LARGE SCALE GENOMIC DNA]</scope>
    <source>
        <strain evidence="1 2">DAOM 227022</strain>
    </source>
</reference>
<accession>A0A397RZZ2</accession>
<evidence type="ECO:0000313" key="1">
    <source>
        <dbReference type="EMBL" id="RIA79800.1"/>
    </source>
</evidence>
<sequence>MIKLLISSTSTAKIVRPLFFLDRQSLTPTSFSAKTITSSKAEITLSKSFVKPNKIIQSFIATPKFLKSYTPITSRSSRFTSSYSDKDLFNELNSNNYEVEEPKITKCKEQQTEQTEILQNEVDNNTDTTETLEKIINMKVNRLVRGIINTFIKDKKLWIQLKDNVELALNFKAGSDVDKI</sequence>
<dbReference type="AlphaFoldDB" id="A0A397RZZ2"/>
<comment type="caution">
    <text evidence="1">The sequence shown here is derived from an EMBL/GenBank/DDBJ whole genome shotgun (WGS) entry which is preliminary data.</text>
</comment>
<proteinExistence type="predicted"/>
<dbReference type="EMBL" id="QKYT01001142">
    <property type="protein sequence ID" value="RIA79800.1"/>
    <property type="molecule type" value="Genomic_DNA"/>
</dbReference>
<protein>
    <submittedName>
        <fullName evidence="1">Uncharacterized protein</fullName>
    </submittedName>
</protein>
<dbReference type="Proteomes" id="UP000265703">
    <property type="component" value="Unassembled WGS sequence"/>
</dbReference>
<evidence type="ECO:0000313" key="2">
    <source>
        <dbReference type="Proteomes" id="UP000265703"/>
    </source>
</evidence>
<name>A0A397RZZ2_9GLOM</name>
<dbReference type="OrthoDB" id="2400448at2759"/>